<dbReference type="AlphaFoldDB" id="A0A833LY23"/>
<evidence type="ECO:0000256" key="6">
    <source>
        <dbReference type="ARBA" id="ARBA00022989"/>
    </source>
</evidence>
<dbReference type="SUPFAM" id="SSF53448">
    <property type="entry name" value="Nucleotide-diphospho-sugar transferases"/>
    <property type="match status" value="1"/>
</dbReference>
<dbReference type="GO" id="GO:0016757">
    <property type="term" value="F:glycosyltransferase activity"/>
    <property type="evidence" value="ECO:0007669"/>
    <property type="project" value="UniProtKB-KW"/>
</dbReference>
<dbReference type="PANTHER" id="PTHR48090">
    <property type="entry name" value="UNDECAPRENYL-PHOSPHATE 4-DEOXY-4-FORMAMIDO-L-ARABINOSE TRANSFERASE-RELATED"/>
    <property type="match status" value="1"/>
</dbReference>
<dbReference type="Pfam" id="PF00535">
    <property type="entry name" value="Glycos_transf_2"/>
    <property type="match status" value="1"/>
</dbReference>
<evidence type="ECO:0000256" key="3">
    <source>
        <dbReference type="ARBA" id="ARBA00022676"/>
    </source>
</evidence>
<evidence type="ECO:0000256" key="9">
    <source>
        <dbReference type="SAM" id="Phobius"/>
    </source>
</evidence>
<evidence type="ECO:0000256" key="4">
    <source>
        <dbReference type="ARBA" id="ARBA00022679"/>
    </source>
</evidence>
<dbReference type="GO" id="GO:0005886">
    <property type="term" value="C:plasma membrane"/>
    <property type="evidence" value="ECO:0007669"/>
    <property type="project" value="UniProtKB-SubCell"/>
</dbReference>
<keyword evidence="4 11" id="KW-0808">Transferase</keyword>
<evidence type="ECO:0000256" key="1">
    <source>
        <dbReference type="ARBA" id="ARBA00004651"/>
    </source>
</evidence>
<comment type="caution">
    <text evidence="11">The sequence shown here is derived from an EMBL/GenBank/DDBJ whole genome shotgun (WGS) entry which is preliminary data.</text>
</comment>
<keyword evidence="7 9" id="KW-0472">Membrane</keyword>
<feature type="domain" description="Glycosyltransferase 2-like" evidence="10">
    <location>
        <begin position="7"/>
        <end position="171"/>
    </location>
</feature>
<keyword evidence="3" id="KW-0328">Glycosyltransferase</keyword>
<evidence type="ECO:0000259" key="10">
    <source>
        <dbReference type="Pfam" id="PF00535"/>
    </source>
</evidence>
<comment type="similarity">
    <text evidence="8">Belongs to the glycosyltransferase 2 family. GtrB subfamily.</text>
</comment>
<reference evidence="11 12" key="1">
    <citation type="submission" date="2019-10" db="EMBL/GenBank/DDBJ databases">
        <title>Extracellular Electron Transfer in a Candidatus Methanoperedens spp. Enrichment Culture.</title>
        <authorList>
            <person name="Berger S."/>
            <person name="Rangel Shaw D."/>
            <person name="Berben T."/>
            <person name="In 'T Zandt M."/>
            <person name="Frank J."/>
            <person name="Reimann J."/>
            <person name="Jetten M.S.M."/>
            <person name="Welte C.U."/>
        </authorList>
    </citation>
    <scope>NUCLEOTIDE SEQUENCE [LARGE SCALE GENOMIC DNA]</scope>
    <source>
        <strain evidence="11">SB12</strain>
    </source>
</reference>
<evidence type="ECO:0000256" key="8">
    <source>
        <dbReference type="ARBA" id="ARBA00038152"/>
    </source>
</evidence>
<dbReference type="InterPro" id="IPR050256">
    <property type="entry name" value="Glycosyltransferase_2"/>
</dbReference>
<gene>
    <name evidence="11" type="ORF">F9K24_12820</name>
</gene>
<keyword evidence="5 9" id="KW-0812">Transmembrane</keyword>
<dbReference type="Proteomes" id="UP000460298">
    <property type="component" value="Unassembled WGS sequence"/>
</dbReference>
<name>A0A833LY23_9LEPT</name>
<dbReference type="FunFam" id="3.90.550.10:FF:000079">
    <property type="entry name" value="Probable glycosyl transferase"/>
    <property type="match status" value="1"/>
</dbReference>
<feature type="transmembrane region" description="Helical" evidence="9">
    <location>
        <begin position="266"/>
        <end position="292"/>
    </location>
</feature>
<dbReference type="CDD" id="cd04187">
    <property type="entry name" value="DPM1_like_bac"/>
    <property type="match status" value="1"/>
</dbReference>
<proteinExistence type="inferred from homology"/>
<protein>
    <submittedName>
        <fullName evidence="11">Glycosyltransferase family 2 protein</fullName>
    </submittedName>
</protein>
<feature type="transmembrane region" description="Helical" evidence="9">
    <location>
        <begin position="234"/>
        <end position="254"/>
    </location>
</feature>
<organism evidence="11 12">
    <name type="scientific">Leptonema illini</name>
    <dbReference type="NCBI Taxonomy" id="183"/>
    <lineage>
        <taxon>Bacteria</taxon>
        <taxon>Pseudomonadati</taxon>
        <taxon>Spirochaetota</taxon>
        <taxon>Spirochaetia</taxon>
        <taxon>Leptospirales</taxon>
        <taxon>Leptospiraceae</taxon>
        <taxon>Leptonema</taxon>
    </lineage>
</organism>
<dbReference type="InterPro" id="IPR029044">
    <property type="entry name" value="Nucleotide-diphossugar_trans"/>
</dbReference>
<sequence>MFRGKLSIIVPCYNEEEVVNETYRRLKAVLQESGLRDHELIFINDGSRDGTLPLLRAIAEKDPLVVVLSFSRNFGHQPAVTAGLHRCTGDAAVIIDADLQDPPELIPQMVQKMLDEEAGVVYAVRDERKGETFFKRFTASLFYRLINGLSDVPLPMNTGDFRLVDRKVIDEFCRLEEKNKYIRGLISWIGFKQVPISYVREPRFAGETKYPLSKMLKFATNALLYFTRKPLKMAMGLGFSSVIVGLFLTVYAVLSRVLYPETTISGWTSTMIAIVFLGGVQLLTIGVIGEYVGSIFDEVKNRPQYIIGETISGRKAKDRSRAAKKATGKRR</sequence>
<dbReference type="EMBL" id="WBUI01000012">
    <property type="protein sequence ID" value="KAB2931808.1"/>
    <property type="molecule type" value="Genomic_DNA"/>
</dbReference>
<accession>A0A833LY23</accession>
<comment type="subcellular location">
    <subcellularLocation>
        <location evidence="1">Cell membrane</location>
        <topology evidence="1">Multi-pass membrane protein</topology>
    </subcellularLocation>
</comment>
<dbReference type="InterPro" id="IPR001173">
    <property type="entry name" value="Glyco_trans_2-like"/>
</dbReference>
<evidence type="ECO:0000313" key="12">
    <source>
        <dbReference type="Proteomes" id="UP000460298"/>
    </source>
</evidence>
<evidence type="ECO:0000256" key="5">
    <source>
        <dbReference type="ARBA" id="ARBA00022692"/>
    </source>
</evidence>
<evidence type="ECO:0000256" key="7">
    <source>
        <dbReference type="ARBA" id="ARBA00023136"/>
    </source>
</evidence>
<dbReference type="Gene3D" id="3.90.550.10">
    <property type="entry name" value="Spore Coat Polysaccharide Biosynthesis Protein SpsA, Chain A"/>
    <property type="match status" value="1"/>
</dbReference>
<evidence type="ECO:0000313" key="11">
    <source>
        <dbReference type="EMBL" id="KAB2931808.1"/>
    </source>
</evidence>
<keyword evidence="6 9" id="KW-1133">Transmembrane helix</keyword>
<dbReference type="PANTHER" id="PTHR48090:SF1">
    <property type="entry name" value="PROPHAGE BACTOPRENOL GLUCOSYL TRANSFERASE HOMOLOG"/>
    <property type="match status" value="1"/>
</dbReference>
<evidence type="ECO:0000256" key="2">
    <source>
        <dbReference type="ARBA" id="ARBA00022475"/>
    </source>
</evidence>
<keyword evidence="2" id="KW-1003">Cell membrane</keyword>